<dbReference type="EMBL" id="CATOUU010000279">
    <property type="protein sequence ID" value="CAI9923345.1"/>
    <property type="molecule type" value="Genomic_DNA"/>
</dbReference>
<reference evidence="4 5" key="2">
    <citation type="submission" date="2024-07" db="EMBL/GenBank/DDBJ databases">
        <authorList>
            <person name="Akdeniz Z."/>
        </authorList>
    </citation>
    <scope>NUCLEOTIDE SEQUENCE [LARGE SCALE GENOMIC DNA]</scope>
</reference>
<name>A0AA86NNL9_9EUKA</name>
<accession>A0AA86NNL9</accession>
<feature type="region of interest" description="Disordered" evidence="2">
    <location>
        <begin position="161"/>
        <end position="261"/>
    </location>
</feature>
<feature type="compositionally biased region" description="Low complexity" evidence="2">
    <location>
        <begin position="235"/>
        <end position="261"/>
    </location>
</feature>
<evidence type="ECO:0000313" key="4">
    <source>
        <dbReference type="EMBL" id="CAL5980607.1"/>
    </source>
</evidence>
<reference evidence="3" key="1">
    <citation type="submission" date="2023-06" db="EMBL/GenBank/DDBJ databases">
        <authorList>
            <person name="Kurt Z."/>
        </authorList>
    </citation>
    <scope>NUCLEOTIDE SEQUENCE</scope>
</reference>
<evidence type="ECO:0000313" key="5">
    <source>
        <dbReference type="Proteomes" id="UP001642409"/>
    </source>
</evidence>
<sequence>MIEAANQQDNHQFSQQQFQQLNIEYKRLYEQCQLQQFEFSVQQDKYKQLEQNYNKLFGLYTEYQASVINQQITTSMTDVTLLESLKLKVAQQDVLINQLKERCSRHISSFIRASPQKSISPQRSQTNLLKHQEQVVQQISPINQTVKSVVASHNLSQNQYQSLKKLSSQSPMQAKSPLKNSPMQKSPKSKSQPKSGSLYTQTQFKTVVSPLQPKQTPTVPKSILKNSPSIQPKAQSPVQSSKLKQQSPKSNSPVQFLQKQQQSQQLPDEQILLENQLLNRNMQTLKSQVLNTTNLYNQLRDAFNAQTGIIQELRTENAALKDANRINNYNKAVEAEIYFQNQIQHFNLIQTQKIEKIIENKKEKLGIKTQRQILYHCVEILHKNLSSFFDGGYPQIIFKKLGGLAVKLQKCNRNVQQIAYLVQNTPNRDLKFLESDSEPLDLSFLDSYAKQRPTIRSLIGQSPQKQQAFNSPVQYQPQLPNESEGQNIVLSRSKSVGIQLKEVEQRRRELEIIKRNNQLEQEEIKTEQVLESMKLRIKPKKPIRKQTEQNQIAQSKTLKSNKNSFVIGKPVVQKQSKQEVRSDSKLKIVAKQEEIQKQEEMEAKQKLIEQQKREQEKIQKQIEEEKQKKIQEEKLKIQEEQRLLKKQQEAEELRLQNIQLKEQQELETQRLNQKKQEQCEKLQQQQQLLEKQKQEEIELQLQKEKENQMLEEQNQLTQHEEFQIQELQLDLQVFDEVLDLPPPELPPQVVNEQITDNTPSEQKSEKKKKKKKSHRVGDGIDLSTADSIADSANDTPFSDFTPVLNDLPPNDLPPCLPPIIDEEIEEVTVEKKKKKKKKSDKTE</sequence>
<feature type="region of interest" description="Disordered" evidence="2">
    <location>
        <begin position="462"/>
        <end position="485"/>
    </location>
</feature>
<gene>
    <name evidence="3" type="ORF">HINF_LOCUS10990</name>
    <name evidence="4" type="ORF">HINF_LOCUS6257</name>
</gene>
<comment type="caution">
    <text evidence="3">The sequence shown here is derived from an EMBL/GenBank/DDBJ whole genome shotgun (WGS) entry which is preliminary data.</text>
</comment>
<feature type="compositionally biased region" description="Low complexity" evidence="2">
    <location>
        <begin position="161"/>
        <end position="170"/>
    </location>
</feature>
<dbReference type="Proteomes" id="UP001642409">
    <property type="component" value="Unassembled WGS sequence"/>
</dbReference>
<feature type="compositionally biased region" description="Low complexity" evidence="2">
    <location>
        <begin position="179"/>
        <end position="195"/>
    </location>
</feature>
<feature type="coiled-coil region" evidence="1">
    <location>
        <begin position="500"/>
        <end position="536"/>
    </location>
</feature>
<keyword evidence="1" id="KW-0175">Coiled coil</keyword>
<evidence type="ECO:0000256" key="1">
    <source>
        <dbReference type="SAM" id="Coils"/>
    </source>
</evidence>
<dbReference type="AlphaFoldDB" id="A0AA86NNL9"/>
<feature type="compositionally biased region" description="Polar residues" evidence="2">
    <location>
        <begin position="784"/>
        <end position="798"/>
    </location>
</feature>
<feature type="compositionally biased region" description="Polar residues" evidence="2">
    <location>
        <begin position="212"/>
        <end position="234"/>
    </location>
</feature>
<organism evidence="3">
    <name type="scientific">Hexamita inflata</name>
    <dbReference type="NCBI Taxonomy" id="28002"/>
    <lineage>
        <taxon>Eukaryota</taxon>
        <taxon>Metamonada</taxon>
        <taxon>Diplomonadida</taxon>
        <taxon>Hexamitidae</taxon>
        <taxon>Hexamitinae</taxon>
        <taxon>Hexamita</taxon>
    </lineage>
</organism>
<feature type="compositionally biased region" description="Polar residues" evidence="2">
    <location>
        <begin position="197"/>
        <end position="206"/>
    </location>
</feature>
<protein>
    <submittedName>
        <fullName evidence="4">Hypothetical_protein</fullName>
    </submittedName>
</protein>
<proteinExistence type="predicted"/>
<feature type="compositionally biased region" description="Basic residues" evidence="2">
    <location>
        <begin position="765"/>
        <end position="774"/>
    </location>
</feature>
<dbReference type="EMBL" id="CAXDID020000012">
    <property type="protein sequence ID" value="CAL5980607.1"/>
    <property type="molecule type" value="Genomic_DNA"/>
</dbReference>
<feature type="region of interest" description="Disordered" evidence="2">
    <location>
        <begin position="738"/>
        <end position="819"/>
    </location>
</feature>
<evidence type="ECO:0000313" key="3">
    <source>
        <dbReference type="EMBL" id="CAI9923345.1"/>
    </source>
</evidence>
<keyword evidence="5" id="KW-1185">Reference proteome</keyword>
<evidence type="ECO:0000256" key="2">
    <source>
        <dbReference type="SAM" id="MobiDB-lite"/>
    </source>
</evidence>
<feature type="coiled-coil region" evidence="1">
    <location>
        <begin position="590"/>
        <end position="709"/>
    </location>
</feature>